<accession>A0A9Q0R5C9</accession>
<dbReference type="InterPro" id="IPR036871">
    <property type="entry name" value="PX_dom_sf"/>
</dbReference>
<dbReference type="AlphaFoldDB" id="A0A9Q0R5C9"/>
<dbReference type="SUPFAM" id="SSF64268">
    <property type="entry name" value="PX domain"/>
    <property type="match status" value="1"/>
</dbReference>
<evidence type="ECO:0000313" key="5">
    <source>
        <dbReference type="Proteomes" id="UP001149090"/>
    </source>
</evidence>
<dbReference type="Proteomes" id="UP001149090">
    <property type="component" value="Unassembled WGS sequence"/>
</dbReference>
<dbReference type="Gene3D" id="3.30.1520.10">
    <property type="entry name" value="Phox-like domain"/>
    <property type="match status" value="1"/>
</dbReference>
<evidence type="ECO:0000256" key="2">
    <source>
        <dbReference type="ARBA" id="ARBA00022737"/>
    </source>
</evidence>
<name>A0A9Q0R5C9_ANAIG</name>
<dbReference type="SUPFAM" id="SSF50965">
    <property type="entry name" value="Galactose oxidase, central domain"/>
    <property type="match status" value="1"/>
</dbReference>
<protein>
    <recommendedName>
        <fullName evidence="3">PX domain-containing protein</fullName>
    </recommendedName>
</protein>
<dbReference type="OrthoDB" id="10251809at2759"/>
<dbReference type="GO" id="GO:0035091">
    <property type="term" value="F:phosphatidylinositol binding"/>
    <property type="evidence" value="ECO:0007669"/>
    <property type="project" value="InterPro"/>
</dbReference>
<reference evidence="4" key="1">
    <citation type="submission" date="2022-10" db="EMBL/GenBank/DDBJ databases">
        <title>Novel sulphate-reducing endosymbionts in the free-living metamonad Anaeramoeba.</title>
        <authorList>
            <person name="Jerlstrom-Hultqvist J."/>
            <person name="Cepicka I."/>
            <person name="Gallot-Lavallee L."/>
            <person name="Salas-Leiva D."/>
            <person name="Curtis B.A."/>
            <person name="Zahonova K."/>
            <person name="Pipaliya S."/>
            <person name="Dacks J."/>
            <person name="Roger A.J."/>
        </authorList>
    </citation>
    <scope>NUCLEOTIDE SEQUENCE</scope>
    <source>
        <strain evidence="4">BMAN</strain>
    </source>
</reference>
<organism evidence="4 5">
    <name type="scientific">Anaeramoeba ignava</name>
    <name type="common">Anaerobic marine amoeba</name>
    <dbReference type="NCBI Taxonomy" id="1746090"/>
    <lineage>
        <taxon>Eukaryota</taxon>
        <taxon>Metamonada</taxon>
        <taxon>Anaeramoebidae</taxon>
        <taxon>Anaeramoeba</taxon>
    </lineage>
</organism>
<dbReference type="PANTHER" id="PTHR46093:SF18">
    <property type="entry name" value="FIBRONECTIN TYPE-III DOMAIN-CONTAINING PROTEIN"/>
    <property type="match status" value="1"/>
</dbReference>
<evidence type="ECO:0000259" key="3">
    <source>
        <dbReference type="PROSITE" id="PS50195"/>
    </source>
</evidence>
<evidence type="ECO:0000313" key="4">
    <source>
        <dbReference type="EMBL" id="KAJ5067123.1"/>
    </source>
</evidence>
<dbReference type="InterPro" id="IPR011043">
    <property type="entry name" value="Gal_Oxase/kelch_b-propeller"/>
</dbReference>
<dbReference type="InterPro" id="IPR001683">
    <property type="entry name" value="PX_dom"/>
</dbReference>
<dbReference type="Gene3D" id="2.120.10.80">
    <property type="entry name" value="Kelch-type beta propeller"/>
    <property type="match status" value="1"/>
</dbReference>
<dbReference type="PROSITE" id="PS50195">
    <property type="entry name" value="PX"/>
    <property type="match status" value="1"/>
</dbReference>
<keyword evidence="2" id="KW-0677">Repeat</keyword>
<feature type="domain" description="PX" evidence="3">
    <location>
        <begin position="1"/>
        <end position="89"/>
    </location>
</feature>
<dbReference type="PANTHER" id="PTHR46093">
    <property type="entry name" value="ACYL-COA-BINDING DOMAIN-CONTAINING PROTEIN 5"/>
    <property type="match status" value="1"/>
</dbReference>
<dbReference type="CDD" id="cd06093">
    <property type="entry name" value="PX_domain"/>
    <property type="match status" value="1"/>
</dbReference>
<keyword evidence="1" id="KW-0880">Kelch repeat</keyword>
<comment type="caution">
    <text evidence="4">The sequence shown here is derived from an EMBL/GenBank/DDBJ whole genome shotgun (WGS) entry which is preliminary data.</text>
</comment>
<dbReference type="InterPro" id="IPR015915">
    <property type="entry name" value="Kelch-typ_b-propeller"/>
</dbReference>
<dbReference type="Pfam" id="PF24681">
    <property type="entry name" value="Kelch_KLHDC2_KLHL20_DRC7"/>
    <property type="match status" value="1"/>
</dbReference>
<keyword evidence="5" id="KW-1185">Reference proteome</keyword>
<evidence type="ECO:0000256" key="1">
    <source>
        <dbReference type="ARBA" id="ARBA00022441"/>
    </source>
</evidence>
<dbReference type="Pfam" id="PF00787">
    <property type="entry name" value="PX"/>
    <property type="match status" value="1"/>
</dbReference>
<dbReference type="EMBL" id="JAPDFW010000134">
    <property type="protein sequence ID" value="KAJ5067123.1"/>
    <property type="molecule type" value="Genomic_DNA"/>
</dbReference>
<sequence>MNGKTKMDFMERYSEFRNFMEKYSLEKAFPKEAPNLQLPKKKLLGKMKTEIIESRTEQLDTYIKSITSLKEISSSEIFLQFLSYTKPLPGEFIKVETKGQGPSPRTNAFIFFYSNSIYIYSGFDNKNRELNDFYNFNLNSKAWKKLDLVGEKIKEKIDFMIAHDNKLFLIPNFYSETVIVDMVDLTNKYITKIRTEGSIERRTFGSLIAVENIGFIFGGRSIVRNKDLGNLDILNLETLKFEKIKLENSFDNLEAPNAQLARVSLSGNLDEDQGVIDWNKNLHSTPQNYPKKHKKNFQNDFIILTTKSKSIYNKSRSSNKSNSRLENQENSNDSLSYETLFFYFHYKDRKYYPIVPKEEIQFQQPPSFIRVRDSLYFFGGIKPGNIFSNELWSFKFD</sequence>
<gene>
    <name evidence="4" type="ORF">M0811_13273</name>
</gene>
<proteinExistence type="predicted"/>